<feature type="transmembrane region" description="Helical" evidence="2">
    <location>
        <begin position="381"/>
        <end position="401"/>
    </location>
</feature>
<proteinExistence type="inferred from homology"/>
<dbReference type="PANTHER" id="PTHR11328">
    <property type="entry name" value="MAJOR FACILITATOR SUPERFAMILY DOMAIN-CONTAINING PROTEIN"/>
    <property type="match status" value="1"/>
</dbReference>
<feature type="transmembrane region" description="Helical" evidence="2">
    <location>
        <begin position="188"/>
        <end position="211"/>
    </location>
</feature>
<reference evidence="4" key="1">
    <citation type="journal article" date="2019" name="Int. J. Syst. Evol. Microbiol.">
        <title>The Global Catalogue of Microorganisms (GCM) 10K type strain sequencing project: providing services to taxonomists for standard genome sequencing and annotation.</title>
        <authorList>
            <consortium name="The Broad Institute Genomics Platform"/>
            <consortium name="The Broad Institute Genome Sequencing Center for Infectious Disease"/>
            <person name="Wu L."/>
            <person name="Ma J."/>
        </authorList>
    </citation>
    <scope>NUCLEOTIDE SEQUENCE [LARGE SCALE GENOMIC DNA]</scope>
    <source>
        <strain evidence="4">CGMCC 1.15922</strain>
    </source>
</reference>
<evidence type="ECO:0008006" key="5">
    <source>
        <dbReference type="Google" id="ProtNLM"/>
    </source>
</evidence>
<name>A0ABQ3IRH3_9GAMM</name>
<accession>A0ABQ3IRH3</accession>
<dbReference type="CDD" id="cd17332">
    <property type="entry name" value="MFS_MelB_like"/>
    <property type="match status" value="1"/>
</dbReference>
<keyword evidence="2" id="KW-1133">Transmembrane helix</keyword>
<keyword evidence="2" id="KW-0472">Membrane</keyword>
<feature type="transmembrane region" description="Helical" evidence="2">
    <location>
        <begin position="328"/>
        <end position="352"/>
    </location>
</feature>
<sequence>MQPIINNPVTTKKLDLKEKIIFGSGDLFIGGTQVIMAFYYLRFLTDVIQITPALAGTIVLISKIWDAISDPVMGVITDNTRTRWGRRKPYFFIAFFGIISSFVLLWYPVEFDSTPMKFIYVLMTYLYFSTVSTVVLVPYSSMSSEITTDYKERNNVNGIRLFFSQLSSLIGAILPLTVVNIFDDESLGWLVMAVVFSLVYAIPYMLMFFYTHERVPVCGDKSKFELNAFLRPFKIKSFRKLVMMYFLAYLTMDVVAAVFQYYMLYFLDRKDEADYVIGTLLVVQIFLIPVVVTLANKYSKSIVYKYSILIWLAGAMMLAAYQPDWPPYAIYLISALMGCGVTGCVVMPWAIFPDVTDVGELHYGHRISGSFSGVMTFTRKFSGAFGIFIVGIVLEVSGYLAPVKEVLDGRLIVTIQAQPDAVISALQLIVLVFPVILLVPAYFAARSYPLDQYTHEKLRLYLEFKRGERKDNNLTVQELAEIKERLI</sequence>
<organism evidence="3 4">
    <name type="scientific">Thalassotalea profundi</name>
    <dbReference type="NCBI Taxonomy" id="2036687"/>
    <lineage>
        <taxon>Bacteria</taxon>
        <taxon>Pseudomonadati</taxon>
        <taxon>Pseudomonadota</taxon>
        <taxon>Gammaproteobacteria</taxon>
        <taxon>Alteromonadales</taxon>
        <taxon>Colwelliaceae</taxon>
        <taxon>Thalassotalea</taxon>
    </lineage>
</organism>
<dbReference type="RefSeq" id="WP_189378225.1">
    <property type="nucleotide sequence ID" value="NZ_BNAH01000007.1"/>
</dbReference>
<dbReference type="Pfam" id="PF13347">
    <property type="entry name" value="MFS_2"/>
    <property type="match status" value="1"/>
</dbReference>
<evidence type="ECO:0000313" key="4">
    <source>
        <dbReference type="Proteomes" id="UP000626370"/>
    </source>
</evidence>
<feature type="transmembrane region" description="Helical" evidence="2">
    <location>
        <begin position="421"/>
        <end position="445"/>
    </location>
</feature>
<evidence type="ECO:0000256" key="2">
    <source>
        <dbReference type="SAM" id="Phobius"/>
    </source>
</evidence>
<gene>
    <name evidence="3" type="ORF">GCM10011501_21050</name>
</gene>
<dbReference type="SUPFAM" id="SSF103473">
    <property type="entry name" value="MFS general substrate transporter"/>
    <property type="match status" value="1"/>
</dbReference>
<feature type="transmembrane region" description="Helical" evidence="2">
    <location>
        <begin position="275"/>
        <end position="295"/>
    </location>
</feature>
<dbReference type="EMBL" id="BNAH01000007">
    <property type="protein sequence ID" value="GHE91316.1"/>
    <property type="molecule type" value="Genomic_DNA"/>
</dbReference>
<keyword evidence="2" id="KW-0812">Transmembrane</keyword>
<evidence type="ECO:0000256" key="1">
    <source>
        <dbReference type="ARBA" id="ARBA00009617"/>
    </source>
</evidence>
<dbReference type="PANTHER" id="PTHR11328:SF24">
    <property type="entry name" value="MAJOR FACILITATOR SUPERFAMILY (MFS) PROFILE DOMAIN-CONTAINING PROTEIN"/>
    <property type="match status" value="1"/>
</dbReference>
<feature type="transmembrane region" description="Helical" evidence="2">
    <location>
        <begin position="89"/>
        <end position="107"/>
    </location>
</feature>
<feature type="transmembrane region" description="Helical" evidence="2">
    <location>
        <begin position="119"/>
        <end position="140"/>
    </location>
</feature>
<protein>
    <recommendedName>
        <fullName evidence="5">MFS transporter</fullName>
    </recommendedName>
</protein>
<feature type="transmembrane region" description="Helical" evidence="2">
    <location>
        <begin position="20"/>
        <end position="41"/>
    </location>
</feature>
<dbReference type="InterPro" id="IPR036259">
    <property type="entry name" value="MFS_trans_sf"/>
</dbReference>
<keyword evidence="4" id="KW-1185">Reference proteome</keyword>
<feature type="transmembrane region" description="Helical" evidence="2">
    <location>
        <begin position="161"/>
        <end position="182"/>
    </location>
</feature>
<feature type="transmembrane region" description="Helical" evidence="2">
    <location>
        <begin position="302"/>
        <end position="322"/>
    </location>
</feature>
<comment type="similarity">
    <text evidence="1">Belongs to the sodium:galactoside symporter (TC 2.A.2) family.</text>
</comment>
<dbReference type="Gene3D" id="1.20.1250.20">
    <property type="entry name" value="MFS general substrate transporter like domains"/>
    <property type="match status" value="2"/>
</dbReference>
<comment type="caution">
    <text evidence="3">The sequence shown here is derived from an EMBL/GenBank/DDBJ whole genome shotgun (WGS) entry which is preliminary data.</text>
</comment>
<feature type="transmembrane region" description="Helical" evidence="2">
    <location>
        <begin position="241"/>
        <end position="263"/>
    </location>
</feature>
<dbReference type="Proteomes" id="UP000626370">
    <property type="component" value="Unassembled WGS sequence"/>
</dbReference>
<evidence type="ECO:0000313" key="3">
    <source>
        <dbReference type="EMBL" id="GHE91316.1"/>
    </source>
</evidence>
<feature type="transmembrane region" description="Helical" evidence="2">
    <location>
        <begin position="47"/>
        <end position="68"/>
    </location>
</feature>
<dbReference type="InterPro" id="IPR039672">
    <property type="entry name" value="MFS_2"/>
</dbReference>